<dbReference type="InterPro" id="IPR019647">
    <property type="entry name" value="PhoP_reg_network_YrbL"/>
</dbReference>
<name>A0A1M5PSA4_9RHOB</name>
<evidence type="ECO:0000313" key="1">
    <source>
        <dbReference type="EMBL" id="SHH04724.1"/>
    </source>
</evidence>
<reference evidence="1 2" key="1">
    <citation type="submission" date="2016-11" db="EMBL/GenBank/DDBJ databases">
        <authorList>
            <person name="Jaros S."/>
            <person name="Januszkiewicz K."/>
            <person name="Wedrychowicz H."/>
        </authorList>
    </citation>
    <scope>NUCLEOTIDE SEQUENCE [LARGE SCALE GENOMIC DNA]</scope>
    <source>
        <strain evidence="1 2">DSM 28715</strain>
    </source>
</reference>
<dbReference type="Pfam" id="PF10707">
    <property type="entry name" value="YrbL-PhoP_reg"/>
    <property type="match status" value="1"/>
</dbReference>
<proteinExistence type="predicted"/>
<dbReference type="AlphaFoldDB" id="A0A1M5PSA4"/>
<keyword evidence="2" id="KW-1185">Reference proteome</keyword>
<dbReference type="Proteomes" id="UP000184074">
    <property type="component" value="Unassembled WGS sequence"/>
</dbReference>
<sequence length="228" mass="26452">MTLDDPITLNKNKLVAEGVERRIYVHPNDPTRLIKIPKIKSDDHYKRWTFGDLTKRFFPSTRTRSITKQHEEYQRQLRESQQSAASLPVSLFYGFAPTNLGTGEIFERVTNDSGENAPTLRDVHDQGDFDINKLNTFVEHLYSLAICVSDLNPANFVYGYRHTEAGQKSPNKSWVLIDGYGDRFAIPIRTLNATTRRYSIDDAFKRSRKLPNLEWNAKERRFQRPTLT</sequence>
<accession>A0A1M5PSA4</accession>
<gene>
    <name evidence="1" type="ORF">SAMN05444003_1820</name>
</gene>
<dbReference type="STRING" id="1508389.SAMN05444003_1820"/>
<organism evidence="1 2">
    <name type="scientific">Cognatiyoonia sediminum</name>
    <dbReference type="NCBI Taxonomy" id="1508389"/>
    <lineage>
        <taxon>Bacteria</taxon>
        <taxon>Pseudomonadati</taxon>
        <taxon>Pseudomonadota</taxon>
        <taxon>Alphaproteobacteria</taxon>
        <taxon>Rhodobacterales</taxon>
        <taxon>Paracoccaceae</taxon>
        <taxon>Cognatiyoonia</taxon>
    </lineage>
</organism>
<dbReference type="OrthoDB" id="5421848at2"/>
<protein>
    <submittedName>
        <fullName evidence="1">PhoP regulatory network protein YrbL</fullName>
    </submittedName>
</protein>
<evidence type="ECO:0000313" key="2">
    <source>
        <dbReference type="Proteomes" id="UP000184074"/>
    </source>
</evidence>
<dbReference type="EMBL" id="FQXB01000002">
    <property type="protein sequence ID" value="SHH04724.1"/>
    <property type="molecule type" value="Genomic_DNA"/>
</dbReference>